<dbReference type="OrthoDB" id="215317at2"/>
<feature type="compositionally biased region" description="Basic and acidic residues" evidence="1">
    <location>
        <begin position="48"/>
        <end position="70"/>
    </location>
</feature>
<dbReference type="EMBL" id="CP036271">
    <property type="protein sequence ID" value="QDT52302.1"/>
    <property type="molecule type" value="Genomic_DNA"/>
</dbReference>
<keyword evidence="3" id="KW-1185">Reference proteome</keyword>
<protein>
    <recommendedName>
        <fullName evidence="4">DUF1573 domain-containing protein</fullName>
    </recommendedName>
</protein>
<dbReference type="KEGG" id="ccos:Pan44_03110"/>
<reference evidence="2 3" key="1">
    <citation type="submission" date="2019-02" db="EMBL/GenBank/DDBJ databases">
        <title>Deep-cultivation of Planctomycetes and their phenomic and genomic characterization uncovers novel biology.</title>
        <authorList>
            <person name="Wiegand S."/>
            <person name="Jogler M."/>
            <person name="Boedeker C."/>
            <person name="Pinto D."/>
            <person name="Vollmers J."/>
            <person name="Rivas-Marin E."/>
            <person name="Kohn T."/>
            <person name="Peeters S.H."/>
            <person name="Heuer A."/>
            <person name="Rast P."/>
            <person name="Oberbeckmann S."/>
            <person name="Bunk B."/>
            <person name="Jeske O."/>
            <person name="Meyerdierks A."/>
            <person name="Storesund J.E."/>
            <person name="Kallscheuer N."/>
            <person name="Luecker S."/>
            <person name="Lage O.M."/>
            <person name="Pohl T."/>
            <person name="Merkel B.J."/>
            <person name="Hornburger P."/>
            <person name="Mueller R.-W."/>
            <person name="Bruemmer F."/>
            <person name="Labrenz M."/>
            <person name="Spormann A.M."/>
            <person name="Op den Camp H."/>
            <person name="Overmann J."/>
            <person name="Amann R."/>
            <person name="Jetten M.S.M."/>
            <person name="Mascher T."/>
            <person name="Medema M.H."/>
            <person name="Devos D.P."/>
            <person name="Kaster A.-K."/>
            <person name="Ovreas L."/>
            <person name="Rohde M."/>
            <person name="Galperin M.Y."/>
            <person name="Jogler C."/>
        </authorList>
    </citation>
    <scope>NUCLEOTIDE SEQUENCE [LARGE SCALE GENOMIC DNA]</scope>
    <source>
        <strain evidence="2 3">Pan44</strain>
    </source>
</reference>
<dbReference type="RefSeq" id="WP_145026568.1">
    <property type="nucleotide sequence ID" value="NZ_CP036271.1"/>
</dbReference>
<gene>
    <name evidence="2" type="ORF">Pan44_03110</name>
</gene>
<dbReference type="Pfam" id="PF07610">
    <property type="entry name" value="DUF1573"/>
    <property type="match status" value="1"/>
</dbReference>
<dbReference type="Gene3D" id="2.60.40.10">
    <property type="entry name" value="Immunoglobulins"/>
    <property type="match status" value="2"/>
</dbReference>
<proteinExistence type="predicted"/>
<evidence type="ECO:0008006" key="4">
    <source>
        <dbReference type="Google" id="ProtNLM"/>
    </source>
</evidence>
<dbReference type="PANTHER" id="PTHR37833:SF1">
    <property type="entry name" value="SIGNAL PEPTIDE PROTEIN"/>
    <property type="match status" value="1"/>
</dbReference>
<evidence type="ECO:0000256" key="1">
    <source>
        <dbReference type="SAM" id="MobiDB-lite"/>
    </source>
</evidence>
<accession>A0A517S867</accession>
<dbReference type="PANTHER" id="PTHR37833">
    <property type="entry name" value="LIPOPROTEIN-RELATED"/>
    <property type="match status" value="1"/>
</dbReference>
<dbReference type="Proteomes" id="UP000315700">
    <property type="component" value="Chromosome"/>
</dbReference>
<dbReference type="InParanoid" id="A0A517S867"/>
<feature type="region of interest" description="Disordered" evidence="1">
    <location>
        <begin position="32"/>
        <end position="80"/>
    </location>
</feature>
<organism evidence="2 3">
    <name type="scientific">Caulifigura coniformis</name>
    <dbReference type="NCBI Taxonomy" id="2527983"/>
    <lineage>
        <taxon>Bacteria</taxon>
        <taxon>Pseudomonadati</taxon>
        <taxon>Planctomycetota</taxon>
        <taxon>Planctomycetia</taxon>
        <taxon>Planctomycetales</taxon>
        <taxon>Planctomycetaceae</taxon>
        <taxon>Caulifigura</taxon>
    </lineage>
</organism>
<sequence>MKPIAVIGAIITIGLALFVVSKLTAPTNALNEVAVEPPPPPVETPTETETKLEEGGEEKPEGTPEEKPAEDVSYQSNPFDLKKPGPYPKAVLVQERFEFGSMALGATKSHPFVVKNEGDAPLKLEKGPLQCKCTMPALKDKEIPPGGQAEIVLEWKPLAVQAGFEKEATIWTNDPANPRLSLQIFGDVVSDDFWEPVDGFSLDQLKQGEARTVTGFIGSRTRDDLKIERVDQVNNLLKIEYTPADEAKLKEKEAKVGYNFTLTLPPSEEISLVRETVTVTVNSATNTQIIWPVTGNRIGPVSIIGPGWYAEKQLVQLGHFRAAKGTEKKFTMLLTDRGEKPLEITDVKVDGPIQVALERDEKWPVKTNERYFLTVKFIPNSPIGVHNTDNAIPVTITTNHPKVPTISFNVSYDAD</sequence>
<dbReference type="InterPro" id="IPR011467">
    <property type="entry name" value="DUF1573"/>
</dbReference>
<evidence type="ECO:0000313" key="3">
    <source>
        <dbReference type="Proteomes" id="UP000315700"/>
    </source>
</evidence>
<evidence type="ECO:0000313" key="2">
    <source>
        <dbReference type="EMBL" id="QDT52302.1"/>
    </source>
</evidence>
<dbReference type="InterPro" id="IPR013783">
    <property type="entry name" value="Ig-like_fold"/>
</dbReference>
<name>A0A517S867_9PLAN</name>
<dbReference type="AlphaFoldDB" id="A0A517S867"/>